<evidence type="ECO:0000256" key="1">
    <source>
        <dbReference type="SAM" id="Phobius"/>
    </source>
</evidence>
<proteinExistence type="predicted"/>
<dbReference type="AlphaFoldDB" id="A0A1I5JX02"/>
<evidence type="ECO:0000313" key="4">
    <source>
        <dbReference type="Proteomes" id="UP000182692"/>
    </source>
</evidence>
<evidence type="ECO:0000313" key="3">
    <source>
        <dbReference type="EMBL" id="SFO77305.1"/>
    </source>
</evidence>
<dbReference type="PANTHER" id="PTHR22911:SF137">
    <property type="entry name" value="SOLUTE CARRIER FAMILY 35 MEMBER G2-RELATED"/>
    <property type="match status" value="1"/>
</dbReference>
<feature type="transmembrane region" description="Helical" evidence="1">
    <location>
        <begin position="139"/>
        <end position="161"/>
    </location>
</feature>
<dbReference type="Proteomes" id="UP000182692">
    <property type="component" value="Unassembled WGS sequence"/>
</dbReference>
<gene>
    <name evidence="3" type="ORF">SAMN03084138_00393</name>
</gene>
<organism evidence="3 4">
    <name type="scientific">Enterovibrio norvegicus DSM 15893</name>
    <dbReference type="NCBI Taxonomy" id="1121869"/>
    <lineage>
        <taxon>Bacteria</taxon>
        <taxon>Pseudomonadati</taxon>
        <taxon>Pseudomonadota</taxon>
        <taxon>Gammaproteobacteria</taxon>
        <taxon>Vibrionales</taxon>
        <taxon>Vibrionaceae</taxon>
        <taxon>Enterovibrio</taxon>
    </lineage>
</organism>
<accession>A0A1I5JX02</accession>
<feature type="transmembrane region" description="Helical" evidence="1">
    <location>
        <begin position="173"/>
        <end position="191"/>
    </location>
</feature>
<feature type="domain" description="EamA" evidence="2">
    <location>
        <begin position="144"/>
        <end position="271"/>
    </location>
</feature>
<dbReference type="PANTHER" id="PTHR22911">
    <property type="entry name" value="ACYL-MALONYL CONDENSING ENZYME-RELATED"/>
    <property type="match status" value="1"/>
</dbReference>
<dbReference type="Pfam" id="PF00892">
    <property type="entry name" value="EamA"/>
    <property type="match status" value="2"/>
</dbReference>
<keyword evidence="1" id="KW-0812">Transmembrane</keyword>
<feature type="transmembrane region" description="Helical" evidence="1">
    <location>
        <begin position="203"/>
        <end position="222"/>
    </location>
</feature>
<feature type="domain" description="EamA" evidence="2">
    <location>
        <begin position="1"/>
        <end position="129"/>
    </location>
</feature>
<keyword evidence="1" id="KW-0472">Membrane</keyword>
<dbReference type="OrthoDB" id="6105449at2"/>
<protein>
    <submittedName>
        <fullName evidence="3">EamA domain-containing membrane protein RarD</fullName>
    </submittedName>
</protein>
<dbReference type="SUPFAM" id="SSF103481">
    <property type="entry name" value="Multidrug resistance efflux transporter EmrE"/>
    <property type="match status" value="2"/>
</dbReference>
<dbReference type="InterPro" id="IPR000620">
    <property type="entry name" value="EamA_dom"/>
</dbReference>
<keyword evidence="1" id="KW-1133">Transmembrane helix</keyword>
<feature type="transmembrane region" description="Helical" evidence="1">
    <location>
        <begin position="234"/>
        <end position="253"/>
    </location>
</feature>
<feature type="transmembrane region" description="Helical" evidence="1">
    <location>
        <begin position="63"/>
        <end position="83"/>
    </location>
</feature>
<feature type="transmembrane region" description="Helical" evidence="1">
    <location>
        <begin position="259"/>
        <end position="276"/>
    </location>
</feature>
<sequence length="292" mass="31583">MGVVVMMGAAIGFGLNPLLSQLLLQQGYSPEVVAFFRCGIPMSLALPYLGAIKNNASEYVRSMVIGVCSALGMLAFLASFQWVSPTSIILIYYTYPLFAMLLGWLFFGQTLTRNRLIAACIIGLAVSLMQGSLDASNAPFGYVLLCFVAPASYALVINYLSRPILPLQVGERMSATLAGHMLVIIPVIWFSQPTLVMPETFEQSGLILAIGVFAAAIPQYLFVRGTLLLGGERATMISTFEIVFALMFSVVLLGQNLEYVEVVACLLIVTAGLIRFEPEPSMKKAQARTVVG</sequence>
<evidence type="ECO:0000259" key="2">
    <source>
        <dbReference type="Pfam" id="PF00892"/>
    </source>
</evidence>
<name>A0A1I5JX02_9GAMM</name>
<dbReference type="GeneID" id="35872977"/>
<dbReference type="EMBL" id="FOWR01000002">
    <property type="protein sequence ID" value="SFO77305.1"/>
    <property type="molecule type" value="Genomic_DNA"/>
</dbReference>
<dbReference type="RefSeq" id="WP_074925061.1">
    <property type="nucleotide sequence ID" value="NZ_FOWR01000002.1"/>
</dbReference>
<feature type="transmembrane region" description="Helical" evidence="1">
    <location>
        <begin position="89"/>
        <end position="107"/>
    </location>
</feature>
<feature type="transmembrane region" description="Helical" evidence="1">
    <location>
        <begin position="32"/>
        <end position="51"/>
    </location>
</feature>
<dbReference type="GO" id="GO:0016020">
    <property type="term" value="C:membrane"/>
    <property type="evidence" value="ECO:0007669"/>
    <property type="project" value="InterPro"/>
</dbReference>
<feature type="transmembrane region" description="Helical" evidence="1">
    <location>
        <begin position="116"/>
        <end position="133"/>
    </location>
</feature>
<dbReference type="InterPro" id="IPR037185">
    <property type="entry name" value="EmrE-like"/>
</dbReference>
<reference evidence="3 4" key="1">
    <citation type="submission" date="2016-10" db="EMBL/GenBank/DDBJ databases">
        <authorList>
            <person name="de Groot N.N."/>
        </authorList>
    </citation>
    <scope>NUCLEOTIDE SEQUENCE [LARGE SCALE GENOMIC DNA]</scope>
    <source>
        <strain evidence="3 4">DSM 15893</strain>
    </source>
</reference>